<feature type="compositionally biased region" description="Polar residues" evidence="6">
    <location>
        <begin position="670"/>
        <end position="680"/>
    </location>
</feature>
<dbReference type="InterPro" id="IPR051650">
    <property type="entry name" value="SL_signaling_regulator"/>
</dbReference>
<dbReference type="Gramene" id="TKW07961">
    <property type="protein sequence ID" value="TKW07961"/>
    <property type="gene ID" value="SEVIR_7G340484v2"/>
</dbReference>
<dbReference type="PROSITE" id="PS51903">
    <property type="entry name" value="CLP_R"/>
    <property type="match status" value="1"/>
</dbReference>
<dbReference type="EMBL" id="CM016558">
    <property type="protein sequence ID" value="TKW07960.1"/>
    <property type="molecule type" value="Genomic_DNA"/>
</dbReference>
<evidence type="ECO:0000313" key="9">
    <source>
        <dbReference type="Proteomes" id="UP000298652"/>
    </source>
</evidence>
<gene>
    <name evidence="8" type="ORF">SEVIR_7G340484v2</name>
</gene>
<reference evidence="8 9" key="1">
    <citation type="submission" date="2019-03" db="EMBL/GenBank/DDBJ databases">
        <title>WGS assembly of Setaria viridis.</title>
        <authorList>
            <person name="Huang P."/>
            <person name="Jenkins J."/>
            <person name="Grimwood J."/>
            <person name="Barry K."/>
            <person name="Healey A."/>
            <person name="Mamidi S."/>
            <person name="Sreedasyam A."/>
            <person name="Shu S."/>
            <person name="Feldman M."/>
            <person name="Wu J."/>
            <person name="Yu Y."/>
            <person name="Chen C."/>
            <person name="Johnson J."/>
            <person name="Rokhsar D."/>
            <person name="Baxter I."/>
            <person name="Schmutz J."/>
            <person name="Brutnell T."/>
            <person name="Kellogg E."/>
        </authorList>
    </citation>
    <scope>NUCLEOTIDE SEQUENCE [LARGE SCALE GENOMIC DNA]</scope>
    <source>
        <strain evidence="9">cv. A10</strain>
    </source>
</reference>
<dbReference type="Gramene" id="TKW07962">
    <property type="protein sequence ID" value="TKW07962"/>
    <property type="gene ID" value="SEVIR_7G340484v2"/>
</dbReference>
<comment type="similarity">
    <text evidence="1">Belongs to the ClpA/ClpB family.</text>
</comment>
<dbReference type="PANTHER" id="PTHR43572">
    <property type="entry name" value="CHAPERONE PROTEIN CLPD, CHLOROPLASTIC"/>
    <property type="match status" value="1"/>
</dbReference>
<dbReference type="InterPro" id="IPR036628">
    <property type="entry name" value="Clp_N_dom_sf"/>
</dbReference>
<dbReference type="EMBL" id="CM016558">
    <property type="protein sequence ID" value="TKW07962.1"/>
    <property type="molecule type" value="Genomic_DNA"/>
</dbReference>
<name>A0A4U6TY73_SETVI</name>
<evidence type="ECO:0000256" key="2">
    <source>
        <dbReference type="ARBA" id="ARBA00022737"/>
    </source>
</evidence>
<dbReference type="Gramene" id="TKW07960">
    <property type="protein sequence ID" value="TKW07960"/>
    <property type="gene ID" value="SEVIR_7G340484v2"/>
</dbReference>
<feature type="domain" description="Clp R" evidence="7">
    <location>
        <begin position="82"/>
        <end position="267"/>
    </location>
</feature>
<feature type="region of interest" description="Disordered" evidence="6">
    <location>
        <begin position="1030"/>
        <end position="1086"/>
    </location>
</feature>
<dbReference type="EMBL" id="CM016558">
    <property type="protein sequence ID" value="TKW07961.1"/>
    <property type="molecule type" value="Genomic_DNA"/>
</dbReference>
<dbReference type="Pfam" id="PF23569">
    <property type="entry name" value="NBD_SMAX1"/>
    <property type="match status" value="1"/>
</dbReference>
<dbReference type="InterPro" id="IPR004176">
    <property type="entry name" value="Clp_R_N"/>
</dbReference>
<evidence type="ECO:0000256" key="1">
    <source>
        <dbReference type="ARBA" id="ARBA00008675"/>
    </source>
</evidence>
<feature type="region of interest" description="Disordered" evidence="6">
    <location>
        <begin position="160"/>
        <end position="187"/>
    </location>
</feature>
<dbReference type="Gene3D" id="3.40.50.300">
    <property type="entry name" value="P-loop containing nucleotide triphosphate hydrolases"/>
    <property type="match status" value="1"/>
</dbReference>
<keyword evidence="3" id="KW-0805">Transcription regulation</keyword>
<keyword evidence="2 5" id="KW-0677">Repeat</keyword>
<keyword evidence="4" id="KW-0804">Transcription</keyword>
<evidence type="ECO:0000259" key="7">
    <source>
        <dbReference type="PROSITE" id="PS51903"/>
    </source>
</evidence>
<protein>
    <recommendedName>
        <fullName evidence="7">Clp R domain-containing protein</fullName>
    </recommendedName>
</protein>
<feature type="compositionally biased region" description="Basic and acidic residues" evidence="6">
    <location>
        <begin position="660"/>
        <end position="669"/>
    </location>
</feature>
<dbReference type="AlphaFoldDB" id="A0A4U6TY73"/>
<dbReference type="Pfam" id="PF26587">
    <property type="entry name" value="AAA_lid_SMAX1"/>
    <property type="match status" value="1"/>
</dbReference>
<dbReference type="InterPro" id="IPR027417">
    <property type="entry name" value="P-loop_NTPase"/>
</dbReference>
<dbReference type="Gramene" id="TKW07963">
    <property type="protein sequence ID" value="TKW07963"/>
    <property type="gene ID" value="SEVIR_7G340484v2"/>
</dbReference>
<sequence length="1205" mass="130876">MKKRKKQASTPNYYLLPPSSSPRAPATGWKQLLRTHPLPCRYFPFHSFHFYTLPPCPVKSNSTQVPPRRRRQAAMPTPVPAARQCLSPAAVAALDAAVASARRRAHAQTTSLHLISSLLAPTAAAPLLRDALARARSAAYSPRLQLKALELCFAVSLDRLPSSSSSSASPSQKEKEKDKENGCSEPPVANSLMAAIKRSQANQRRNPDTFHFYHHQATSATSPNAVKVDLSHLVLAILDDPLVSRVFADAGFRSGDIKLAILRPAPPMPLLGRLPTRARPPPLFLCSFAAADDAQVPSPAAAVAGAAPGEDNRRRITEILSRGRNPMLVGVGAASAAADFATASPYRILPVGPTPINNPNPNSNSGLILSIGDLKDLVADDDPDLQERGRRVVSEVTRLLETHRAGHTVWVMGWSATYETYLAFLSKFPLVDKDWELQLLPITAVRDAGTAAAGVMPPATTATALSKPATASLMESFVPFGGFMCDAYDANSLMPSSTRCQQCNDRYEQEVATIIRGSGITAEAHQECLPSLLQNGSMMDPNSGFDAVKVRDDQMVLNTKILNLQKKWNEYCLRLHQGCQRINRDPHQLFPRYIGVPADRETGPNPSQGSEAVALQREVIKPSAVSASHTNTTAKSISSPSISNQRNADLVLNLQVRQSKSDEPLHDRGVQSQHSNSSNCDNREDHASPSSAAAVATDLVLCTPRGSSSKDSSSALCKHVEDAEGSIQPMPKKVDNLNLKPPQFSVQPYSCSRSSSNWGQSQTSPSALHSAASGGTSAFGQWQRPSPLAAQSFDYKLLMEHLFKAVGRQEEALSAICASIVRCRSMERRRGAHRKNDIWFSFHGPDNIAKRRVGVALAELMHGSSDNLIYLDFSVQDWDNSNFRGKRATDCIFEELRKKRRSVIFLENIDKADFLVQESLTQAIETGRYKDLHGGRVADLNDSIVVLSTRMIRGCQDASVGMGEGHALSEEKVLAARGHHLKIIVEPGTANVGGGPGGKAVVSSRHSLSDIQAFLYSSSFSKRKLNISDGVEKVEEPSSTSKRLHRTSSVPFDLNLPVDEAETHDGDDGSSSSHENSSGDPDGSIDNLLRSVDESINFKPVDFGKLCEELLQEFSNRMSNVVGSGCRLEIDVGAMVQIVGAACASDSEKRPVRTWVEQVFVRSLEQLKVKCKNVSACTLRLVACEDELLKDEGFGGLLPSRIFLD</sequence>
<dbReference type="SUPFAM" id="SSF52540">
    <property type="entry name" value="P-loop containing nucleoside triphosphate hydrolases"/>
    <property type="match status" value="1"/>
</dbReference>
<dbReference type="CDD" id="cd19499">
    <property type="entry name" value="RecA-like_ClpB_Hsp104-like"/>
    <property type="match status" value="1"/>
</dbReference>
<dbReference type="PANTHER" id="PTHR43572:SF38">
    <property type="entry name" value="PROTEIN SMAX1-LIKE 6"/>
    <property type="match status" value="1"/>
</dbReference>
<feature type="region of interest" description="Disordered" evidence="6">
    <location>
        <begin position="660"/>
        <end position="692"/>
    </location>
</feature>
<evidence type="ECO:0000256" key="5">
    <source>
        <dbReference type="PROSITE-ProRule" id="PRU01251"/>
    </source>
</evidence>
<dbReference type="InterPro" id="IPR003959">
    <property type="entry name" value="ATPase_AAA_core"/>
</dbReference>
<feature type="region of interest" description="Disordered" evidence="6">
    <location>
        <begin position="748"/>
        <end position="783"/>
    </location>
</feature>
<dbReference type="InterPro" id="IPR058954">
    <property type="entry name" value="AAA_lid_SMAX1"/>
</dbReference>
<dbReference type="Pfam" id="PF07724">
    <property type="entry name" value="AAA_2"/>
    <property type="match status" value="1"/>
</dbReference>
<feature type="compositionally biased region" description="Low complexity" evidence="6">
    <location>
        <begin position="161"/>
        <end position="171"/>
    </location>
</feature>
<dbReference type="Proteomes" id="UP000298652">
    <property type="component" value="Chromosome 7"/>
</dbReference>
<feature type="compositionally biased region" description="Basic and acidic residues" evidence="6">
    <location>
        <begin position="172"/>
        <end position="182"/>
    </location>
</feature>
<feature type="compositionally biased region" description="Low complexity" evidence="6">
    <location>
        <begin position="1069"/>
        <end position="1082"/>
    </location>
</feature>
<dbReference type="Gene3D" id="1.10.1780.10">
    <property type="entry name" value="Clp, N-terminal domain"/>
    <property type="match status" value="1"/>
</dbReference>
<feature type="compositionally biased region" description="Low complexity" evidence="6">
    <location>
        <begin position="9"/>
        <end position="23"/>
    </location>
</feature>
<evidence type="ECO:0000313" key="8">
    <source>
        <dbReference type="EMBL" id="TKW07960.1"/>
    </source>
</evidence>
<dbReference type="GO" id="GO:0005524">
    <property type="term" value="F:ATP binding"/>
    <property type="evidence" value="ECO:0007669"/>
    <property type="project" value="InterPro"/>
</dbReference>
<organism evidence="8 9">
    <name type="scientific">Setaria viridis</name>
    <name type="common">Green bristlegrass</name>
    <name type="synonym">Setaria italica subsp. viridis</name>
    <dbReference type="NCBI Taxonomy" id="4556"/>
    <lineage>
        <taxon>Eukaryota</taxon>
        <taxon>Viridiplantae</taxon>
        <taxon>Streptophyta</taxon>
        <taxon>Embryophyta</taxon>
        <taxon>Tracheophyta</taxon>
        <taxon>Spermatophyta</taxon>
        <taxon>Magnoliopsida</taxon>
        <taxon>Liliopsida</taxon>
        <taxon>Poales</taxon>
        <taxon>Poaceae</taxon>
        <taxon>PACMAD clade</taxon>
        <taxon>Panicoideae</taxon>
        <taxon>Panicodae</taxon>
        <taxon>Paniceae</taxon>
        <taxon>Cenchrinae</taxon>
        <taxon>Setaria</taxon>
    </lineage>
</organism>
<evidence type="ECO:0000256" key="4">
    <source>
        <dbReference type="ARBA" id="ARBA00023163"/>
    </source>
</evidence>
<feature type="compositionally biased region" description="Polar residues" evidence="6">
    <location>
        <begin position="625"/>
        <end position="642"/>
    </location>
</feature>
<accession>A0A4U6TY73</accession>
<proteinExistence type="inferred from homology"/>
<dbReference type="OMA" id="VCKGNGS"/>
<keyword evidence="9" id="KW-1185">Reference proteome</keyword>
<dbReference type="EMBL" id="CM016558">
    <property type="protein sequence ID" value="TKW07963.1"/>
    <property type="molecule type" value="Genomic_DNA"/>
</dbReference>
<evidence type="ECO:0000256" key="3">
    <source>
        <dbReference type="ARBA" id="ARBA00023015"/>
    </source>
</evidence>
<dbReference type="InterPro" id="IPR058680">
    <property type="entry name" value="NBD_SMAX1-like"/>
</dbReference>
<evidence type="ECO:0000256" key="6">
    <source>
        <dbReference type="SAM" id="MobiDB-lite"/>
    </source>
</evidence>
<feature type="region of interest" description="Disordered" evidence="6">
    <location>
        <begin position="622"/>
        <end position="642"/>
    </location>
</feature>
<dbReference type="GO" id="GO:0016887">
    <property type="term" value="F:ATP hydrolysis activity"/>
    <property type="evidence" value="ECO:0007669"/>
    <property type="project" value="InterPro"/>
</dbReference>
<feature type="region of interest" description="Disordered" evidence="6">
    <location>
        <begin position="1"/>
        <end position="23"/>
    </location>
</feature>